<name>A0ABS9Q2P0_9MICO</name>
<organism evidence="6 7">
    <name type="scientific">Arsenicicoccus bolidensis</name>
    <dbReference type="NCBI Taxonomy" id="229480"/>
    <lineage>
        <taxon>Bacteria</taxon>
        <taxon>Bacillati</taxon>
        <taxon>Actinomycetota</taxon>
        <taxon>Actinomycetes</taxon>
        <taxon>Micrococcales</taxon>
        <taxon>Intrasporangiaceae</taxon>
        <taxon>Arsenicicoccus</taxon>
    </lineage>
</organism>
<accession>A0ABS9Q2P0</accession>
<dbReference type="Gene3D" id="3.30.559.10">
    <property type="entry name" value="Chloramphenicol acetyltransferase-like domain"/>
    <property type="match status" value="1"/>
</dbReference>
<dbReference type="SUPFAM" id="SSF52777">
    <property type="entry name" value="CoA-dependent acyltransferases"/>
    <property type="match status" value="2"/>
</dbReference>
<dbReference type="PANTHER" id="PTHR22589">
    <property type="entry name" value="CARNITINE O-ACYLTRANSFERASE"/>
    <property type="match status" value="1"/>
</dbReference>
<evidence type="ECO:0000259" key="5">
    <source>
        <dbReference type="Pfam" id="PF00755"/>
    </source>
</evidence>
<evidence type="ECO:0000256" key="2">
    <source>
        <dbReference type="ARBA" id="ARBA00022679"/>
    </source>
</evidence>
<comment type="similarity">
    <text evidence="1">Belongs to the carnitine/choline acetyltransferase family.</text>
</comment>
<dbReference type="InterPro" id="IPR000542">
    <property type="entry name" value="Carn_acyl_trans"/>
</dbReference>
<dbReference type="InterPro" id="IPR023213">
    <property type="entry name" value="CAT-like_dom_sf"/>
</dbReference>
<dbReference type="Pfam" id="PF00755">
    <property type="entry name" value="Carn_acyltransf"/>
    <property type="match status" value="1"/>
</dbReference>
<dbReference type="Gene3D" id="3.30.559.70">
    <property type="entry name" value="Choline/Carnitine o-acyltransferase, domain 2"/>
    <property type="match status" value="1"/>
</dbReference>
<dbReference type="EMBL" id="JAKRCV010000026">
    <property type="protein sequence ID" value="MCG7322132.1"/>
    <property type="molecule type" value="Genomic_DNA"/>
</dbReference>
<keyword evidence="2" id="KW-0808">Transferase</keyword>
<proteinExistence type="inferred from homology"/>
<gene>
    <name evidence="6" type="ORF">MHL29_09565</name>
</gene>
<protein>
    <submittedName>
        <fullName evidence="6">Choline/carnitine O-acyltransferase</fullName>
    </submittedName>
</protein>
<sequence>MTAASTPTPTTAKTLPVPPLRQTLDRYLETVAVLLSPEELEVTRGAVEAFAAGNGPACQSALEAFAAEEDALGRSWLWEAWLEAYHVTRVALPLSSNVGFELAMPTTGSGLDRAAELIHRMAAAYLAHLRGDAGADVSPRGEPLCQQQWDHVEGGLRDPRQGLDVFLPGRQDAADREVVALWRGRAVAVRVSDTSGGPLSVTAIRAGLDEVVALPEAERPGFTAAGYLAGDDAAAMLAELQQDGDNAHTYARLREALFLIALTDSSAEASEVTGSTEVTAVTKASKASKVTEATEAAAPEDGADTADHLRQVAFAPGLAWPFKPVTLQVDLADDFTGLHLEHSTLDGSTLVAILGRAQDVTLDQGGLHDEPASTEPLAWVLSTDQRAALEQGVGDYAREADRQRVRILRVPAGPLPTLPVKVSMDACLQAVMLYAQLRTYGRVRSTYESVDMREYQGGRTECLRPNTRAAVELASALVDGTATPDLLLAHLDSHRTQVKRCKSGQGIDRHLFGLRLMADRHGYAVPLHDDPAYDRLTTDFLSTTSLGDPSRIVRAAFAATSEGGIGIYYVPLPDQGVVEFTLSWTDGVAEHVGELEQALADGVAALWSLLEDAAG</sequence>
<keyword evidence="7" id="KW-1185">Reference proteome</keyword>
<reference evidence="6 7" key="1">
    <citation type="submission" date="2022-02" db="EMBL/GenBank/DDBJ databases">
        <title>Uncovering new skin microbiome diversity through culturing and metagenomics.</title>
        <authorList>
            <person name="Conlan S."/>
            <person name="Deming C."/>
            <person name="Nisc Comparative Sequencing Program N."/>
            <person name="Segre J.A."/>
        </authorList>
    </citation>
    <scope>NUCLEOTIDE SEQUENCE [LARGE SCALE GENOMIC DNA]</scope>
    <source>
        <strain evidence="6 7">ACRQZ</strain>
    </source>
</reference>
<evidence type="ECO:0000313" key="6">
    <source>
        <dbReference type="EMBL" id="MCG7322132.1"/>
    </source>
</evidence>
<evidence type="ECO:0000313" key="7">
    <source>
        <dbReference type="Proteomes" id="UP001521931"/>
    </source>
</evidence>
<evidence type="ECO:0000256" key="3">
    <source>
        <dbReference type="ARBA" id="ARBA00023315"/>
    </source>
</evidence>
<dbReference type="InterPro" id="IPR039551">
    <property type="entry name" value="Cho/carn_acyl_trans"/>
</dbReference>
<dbReference type="Proteomes" id="UP001521931">
    <property type="component" value="Unassembled WGS sequence"/>
</dbReference>
<feature type="domain" description="Choline/carnitine acyltransferase" evidence="5">
    <location>
        <begin position="15"/>
        <end position="598"/>
    </location>
</feature>
<dbReference type="RefSeq" id="WP_239264208.1">
    <property type="nucleotide sequence ID" value="NZ_JAKRCV010000026.1"/>
</dbReference>
<dbReference type="InterPro" id="IPR042231">
    <property type="entry name" value="Cho/carn_acyl_trans_2"/>
</dbReference>
<evidence type="ECO:0000256" key="4">
    <source>
        <dbReference type="SAM" id="MobiDB-lite"/>
    </source>
</evidence>
<comment type="caution">
    <text evidence="6">The sequence shown here is derived from an EMBL/GenBank/DDBJ whole genome shotgun (WGS) entry which is preliminary data.</text>
</comment>
<evidence type="ECO:0000256" key="1">
    <source>
        <dbReference type="ARBA" id="ARBA00005232"/>
    </source>
</evidence>
<feature type="region of interest" description="Disordered" evidence="4">
    <location>
        <begin position="273"/>
        <end position="303"/>
    </location>
</feature>
<keyword evidence="3" id="KW-0012">Acyltransferase</keyword>